<name>H0EGR5_GLAL7</name>
<evidence type="ECO:0000313" key="2">
    <source>
        <dbReference type="EMBL" id="EHL02281.1"/>
    </source>
</evidence>
<proteinExistence type="predicted"/>
<protein>
    <submittedName>
        <fullName evidence="2">Uncharacterized protein</fullName>
    </submittedName>
</protein>
<organism evidence="2 3">
    <name type="scientific">Glarea lozoyensis (strain ATCC 74030 / MF5533)</name>
    <dbReference type="NCBI Taxonomy" id="1104152"/>
    <lineage>
        <taxon>Eukaryota</taxon>
        <taxon>Fungi</taxon>
        <taxon>Dikarya</taxon>
        <taxon>Ascomycota</taxon>
        <taxon>Pezizomycotina</taxon>
        <taxon>Leotiomycetes</taxon>
        <taxon>Helotiales</taxon>
        <taxon>Helotiaceae</taxon>
        <taxon>Glarea</taxon>
    </lineage>
</organism>
<gene>
    <name evidence="2" type="ORF">M7I_1684</name>
</gene>
<sequence>MNRVPPAMPGRPPYQNLPPFGNKLSSSNLRIHNTMMFFESSKVGVDLEELSKITTVIHSNAKITRLTVARIIDCALLVKLIFRVDFSPQFVKFSDRIPEDFNELNLPHFDLCQHVCSQHIKQEGRGVAHIARVNSQRLDVDISLIDLCEEDVDNVILICKHCPTHFQSSAKVTNNAHVRRMSYEVAAMRCSGKSDENTWHDTWARAFCELANSTFLTPSLGVPPTCCDPNDTTGSYFPPVDNYFCVPALKGGWAEAYTVPKLAARDSGFEEDVKWEKGGYESCEAGKGGDWEEEVVGEGPSKVTGDDGEGPSKVTGDDGEDWEEDIVEGPLEMTEGDVERLAME</sequence>
<evidence type="ECO:0000256" key="1">
    <source>
        <dbReference type="SAM" id="MobiDB-lite"/>
    </source>
</evidence>
<accession>H0EGR5</accession>
<keyword evidence="3" id="KW-1185">Reference proteome</keyword>
<dbReference type="HOGENOM" id="CLU_806663_0_0_1"/>
<dbReference type="Proteomes" id="UP000005446">
    <property type="component" value="Unassembled WGS sequence"/>
</dbReference>
<dbReference type="InParanoid" id="H0EGR5"/>
<dbReference type="AlphaFoldDB" id="H0EGR5"/>
<feature type="region of interest" description="Disordered" evidence="1">
    <location>
        <begin position="281"/>
        <end position="344"/>
    </location>
</feature>
<evidence type="ECO:0000313" key="3">
    <source>
        <dbReference type="Proteomes" id="UP000005446"/>
    </source>
</evidence>
<reference evidence="2 3" key="1">
    <citation type="journal article" date="2012" name="Eukaryot. Cell">
        <title>Genome sequence of the fungus Glarea lozoyensis: the first genome sequence of a species from the Helotiaceae family.</title>
        <authorList>
            <person name="Youssar L."/>
            <person name="Gruening B.A."/>
            <person name="Erxleben A."/>
            <person name="Guenther S."/>
            <person name="Huettel W."/>
        </authorList>
    </citation>
    <scope>NUCLEOTIDE SEQUENCE [LARGE SCALE GENOMIC DNA]</scope>
    <source>
        <strain evidence="3">ATCC 74030 / MF5533</strain>
    </source>
</reference>
<dbReference type="OrthoDB" id="10273161at2759"/>
<feature type="compositionally biased region" description="Acidic residues" evidence="1">
    <location>
        <begin position="317"/>
        <end position="327"/>
    </location>
</feature>
<dbReference type="EMBL" id="AGUE01000029">
    <property type="protein sequence ID" value="EHL02281.1"/>
    <property type="molecule type" value="Genomic_DNA"/>
</dbReference>
<comment type="caution">
    <text evidence="2">The sequence shown here is derived from an EMBL/GenBank/DDBJ whole genome shotgun (WGS) entry which is preliminary data.</text>
</comment>